<dbReference type="InterPro" id="IPR023214">
    <property type="entry name" value="HAD_sf"/>
</dbReference>
<sequence length="169" mass="19560">MQPSLVAFDLDGTFWENRGGRYRLRPDIERILQDVVRRGLEIAIASNHNDKDEAETFFETERVEIEGRSRRLMDLVTHKCFIIEPGSKIAHFEKIHRNSSIAYCEMLFFDDLEKHSNVEEKGVTFIQVDGDDGLDWATYKRGLARISKAILNHYEDGNGDWATYVSYAV</sequence>
<dbReference type="EMBL" id="JARJCW010000007">
    <property type="protein sequence ID" value="KAJ7222521.1"/>
    <property type="molecule type" value="Genomic_DNA"/>
</dbReference>
<keyword evidence="2" id="KW-1185">Reference proteome</keyword>
<gene>
    <name evidence="1" type="ORF">GGX14DRAFT_428977</name>
</gene>
<dbReference type="InterPro" id="IPR010033">
    <property type="entry name" value="HAD_SF_ppase_IIIC"/>
</dbReference>
<reference evidence="1" key="1">
    <citation type="submission" date="2023-03" db="EMBL/GenBank/DDBJ databases">
        <title>Massive genome expansion in bonnet fungi (Mycena s.s.) driven by repeated elements and novel gene families across ecological guilds.</title>
        <authorList>
            <consortium name="Lawrence Berkeley National Laboratory"/>
            <person name="Harder C.B."/>
            <person name="Miyauchi S."/>
            <person name="Viragh M."/>
            <person name="Kuo A."/>
            <person name="Thoen E."/>
            <person name="Andreopoulos B."/>
            <person name="Lu D."/>
            <person name="Skrede I."/>
            <person name="Drula E."/>
            <person name="Henrissat B."/>
            <person name="Morin E."/>
            <person name="Kohler A."/>
            <person name="Barry K."/>
            <person name="LaButti K."/>
            <person name="Morin E."/>
            <person name="Salamov A."/>
            <person name="Lipzen A."/>
            <person name="Mereny Z."/>
            <person name="Hegedus B."/>
            <person name="Baldrian P."/>
            <person name="Stursova M."/>
            <person name="Weitz H."/>
            <person name="Taylor A."/>
            <person name="Grigoriev I.V."/>
            <person name="Nagy L.G."/>
            <person name="Martin F."/>
            <person name="Kauserud H."/>
        </authorList>
    </citation>
    <scope>NUCLEOTIDE SEQUENCE</scope>
    <source>
        <strain evidence="1">9144</strain>
    </source>
</reference>
<evidence type="ECO:0000313" key="2">
    <source>
        <dbReference type="Proteomes" id="UP001219525"/>
    </source>
</evidence>
<organism evidence="1 2">
    <name type="scientific">Mycena pura</name>
    <dbReference type="NCBI Taxonomy" id="153505"/>
    <lineage>
        <taxon>Eukaryota</taxon>
        <taxon>Fungi</taxon>
        <taxon>Dikarya</taxon>
        <taxon>Basidiomycota</taxon>
        <taxon>Agaricomycotina</taxon>
        <taxon>Agaricomycetes</taxon>
        <taxon>Agaricomycetidae</taxon>
        <taxon>Agaricales</taxon>
        <taxon>Marasmiineae</taxon>
        <taxon>Mycenaceae</taxon>
        <taxon>Mycena</taxon>
    </lineage>
</organism>
<accession>A0AAD7E123</accession>
<dbReference type="Proteomes" id="UP001219525">
    <property type="component" value="Unassembled WGS sequence"/>
</dbReference>
<protein>
    <submittedName>
        <fullName evidence="1">Acid phosphatase-domain-containing protein</fullName>
    </submittedName>
</protein>
<dbReference type="InterPro" id="IPR036412">
    <property type="entry name" value="HAD-like_sf"/>
</dbReference>
<feature type="non-terminal residue" evidence="1">
    <location>
        <position position="1"/>
    </location>
</feature>
<dbReference type="Gene3D" id="3.40.50.1000">
    <property type="entry name" value="HAD superfamily/HAD-like"/>
    <property type="match status" value="1"/>
</dbReference>
<dbReference type="NCBIfam" id="TIGR01681">
    <property type="entry name" value="HAD-SF-IIIC"/>
    <property type="match status" value="1"/>
</dbReference>
<dbReference type="AlphaFoldDB" id="A0AAD7E123"/>
<dbReference type="InterPro" id="IPR010036">
    <property type="entry name" value="MDP_1_eu_arc"/>
</dbReference>
<dbReference type="PANTHER" id="PTHR17901">
    <property type="entry name" value="MAGNESIUM-DEPENDENT PHOSPHATASE 1 MDP1"/>
    <property type="match status" value="1"/>
</dbReference>
<evidence type="ECO:0000313" key="1">
    <source>
        <dbReference type="EMBL" id="KAJ7222521.1"/>
    </source>
</evidence>
<dbReference type="Pfam" id="PF12689">
    <property type="entry name" value="Acid_PPase"/>
    <property type="match status" value="1"/>
</dbReference>
<comment type="caution">
    <text evidence="1">The sequence shown here is derived from an EMBL/GenBank/DDBJ whole genome shotgun (WGS) entry which is preliminary data.</text>
</comment>
<dbReference type="SUPFAM" id="SSF56784">
    <property type="entry name" value="HAD-like"/>
    <property type="match status" value="1"/>
</dbReference>
<dbReference type="PANTHER" id="PTHR17901:SF14">
    <property type="entry name" value="MAGNESIUM-DEPENDENT PHOSPHATASE 1"/>
    <property type="match status" value="1"/>
</dbReference>
<proteinExistence type="predicted"/>
<dbReference type="GO" id="GO:0003993">
    <property type="term" value="F:acid phosphatase activity"/>
    <property type="evidence" value="ECO:0007669"/>
    <property type="project" value="TreeGrafter"/>
</dbReference>
<name>A0AAD7E123_9AGAR</name>